<dbReference type="InterPro" id="IPR036179">
    <property type="entry name" value="Ig-like_dom_sf"/>
</dbReference>
<dbReference type="Gene3D" id="2.60.40.10">
    <property type="entry name" value="Immunoglobulins"/>
    <property type="match status" value="2"/>
</dbReference>
<reference evidence="7" key="1">
    <citation type="submission" date="2025-08" db="UniProtKB">
        <authorList>
            <consortium name="RefSeq"/>
        </authorList>
    </citation>
    <scope>IDENTIFICATION</scope>
    <source>
        <strain evidence="7">Nigerian</strain>
        <tissue evidence="7">Liver and blood</tissue>
    </source>
</reference>
<name>A0A8J1IT44_XENTR</name>
<keyword evidence="4" id="KW-0393">Immunoglobulin domain</keyword>
<evidence type="ECO:0000256" key="2">
    <source>
        <dbReference type="ARBA" id="ARBA00023157"/>
    </source>
</evidence>
<dbReference type="Xenbase" id="XB-GENE-29090307">
    <property type="gene designation" value="LOC108644841"/>
</dbReference>
<dbReference type="AlphaFoldDB" id="A0A8J1IT44"/>
<dbReference type="InterPro" id="IPR013783">
    <property type="entry name" value="Ig-like_fold"/>
</dbReference>
<dbReference type="OMA" id="QFKYTTY"/>
<keyword evidence="2" id="KW-1015">Disulfide bond</keyword>
<dbReference type="PANTHER" id="PTHR44337">
    <property type="entry name" value="CARCINOEMBRYONIC ANTIGEN-RELATED CELL ADHESION MOLECULE 8"/>
    <property type="match status" value="1"/>
</dbReference>
<evidence type="ECO:0000256" key="1">
    <source>
        <dbReference type="ARBA" id="ARBA00022729"/>
    </source>
</evidence>
<dbReference type="RefSeq" id="XP_031747656.1">
    <property type="nucleotide sequence ID" value="XM_031891796.1"/>
</dbReference>
<dbReference type="GeneID" id="108644841"/>
<keyword evidence="3" id="KW-0325">Glycoprotein</keyword>
<evidence type="ECO:0000313" key="6">
    <source>
        <dbReference type="Proteomes" id="UP000008143"/>
    </source>
</evidence>
<dbReference type="KEGG" id="xtr:108644841"/>
<keyword evidence="1" id="KW-0732">Signal</keyword>
<organism evidence="6 7">
    <name type="scientific">Xenopus tropicalis</name>
    <name type="common">Western clawed frog</name>
    <name type="synonym">Silurana tropicalis</name>
    <dbReference type="NCBI Taxonomy" id="8364"/>
    <lineage>
        <taxon>Eukaryota</taxon>
        <taxon>Metazoa</taxon>
        <taxon>Chordata</taxon>
        <taxon>Craniata</taxon>
        <taxon>Vertebrata</taxon>
        <taxon>Euteleostomi</taxon>
        <taxon>Amphibia</taxon>
        <taxon>Batrachia</taxon>
        <taxon>Anura</taxon>
        <taxon>Pipoidea</taxon>
        <taxon>Pipidae</taxon>
        <taxon>Xenopodinae</taxon>
        <taxon>Xenopus</taxon>
        <taxon>Silurana</taxon>
    </lineage>
</organism>
<proteinExistence type="predicted"/>
<dbReference type="Proteomes" id="UP000008143">
    <property type="component" value="Chromosome 8"/>
</dbReference>
<feature type="domain" description="Ig-like" evidence="5">
    <location>
        <begin position="119"/>
        <end position="199"/>
    </location>
</feature>
<evidence type="ECO:0000256" key="3">
    <source>
        <dbReference type="ARBA" id="ARBA00023180"/>
    </source>
</evidence>
<dbReference type="PROSITE" id="PS50835">
    <property type="entry name" value="IG_LIKE"/>
    <property type="match status" value="1"/>
</dbReference>
<gene>
    <name evidence="7 8" type="primary">LOC108644841</name>
</gene>
<accession>A0A8J1IT44</accession>
<evidence type="ECO:0000313" key="7">
    <source>
        <dbReference type="RefSeq" id="XP_031747656.1"/>
    </source>
</evidence>
<dbReference type="SUPFAM" id="SSF48726">
    <property type="entry name" value="Immunoglobulin"/>
    <property type="match status" value="1"/>
</dbReference>
<evidence type="ECO:0000259" key="5">
    <source>
        <dbReference type="PROSITE" id="PS50835"/>
    </source>
</evidence>
<dbReference type="PANTHER" id="PTHR44337:SF20">
    <property type="entry name" value="CARCINOEMBRYONIC ANTIGEN-RELATED CELL ADHESION MOLECULE 5-RELATED"/>
    <property type="match status" value="1"/>
</dbReference>
<evidence type="ECO:0000313" key="8">
    <source>
        <dbReference type="Xenbase" id="XB-GENE-29090307"/>
    </source>
</evidence>
<keyword evidence="6" id="KW-1185">Reference proteome</keyword>
<evidence type="ECO:0000256" key="4">
    <source>
        <dbReference type="ARBA" id="ARBA00023319"/>
    </source>
</evidence>
<dbReference type="AGR" id="Xenbase:XB-GENE-29090307"/>
<protein>
    <submittedName>
        <fullName evidence="7">Uncharacterized protein LOC108644841</fullName>
    </submittedName>
</protein>
<sequence>MVVPEGAVLLCTLGSQLVTGKPQRVAVASNIEICGFQCGKQMVYFLERSSKERIMDFSCMDHYLKIYGTYSERLHLNKTTGCCTITDAQKHDSGVYVLEYQELRKVTQFKYTTYLIIDPVCVTNISARHNGENVSVSVSYSGEEATVVWAWNGGALPERHQLSDSNKTLTVPSTDTGTFTVLVSNPVSHSSAHYNLTLTGKLILY</sequence>
<dbReference type="OrthoDB" id="9908897at2759"/>
<dbReference type="InterPro" id="IPR052598">
    <property type="entry name" value="IgSF_CEA-related"/>
</dbReference>
<dbReference type="InterPro" id="IPR007110">
    <property type="entry name" value="Ig-like_dom"/>
</dbReference>